<feature type="compositionally biased region" description="Acidic residues" evidence="3">
    <location>
        <begin position="927"/>
        <end position="938"/>
    </location>
</feature>
<reference evidence="5 6" key="1">
    <citation type="submission" date="2015-10" db="EMBL/GenBank/DDBJ databases">
        <title>Genome analyses suggest a sexual origin of heterokaryosis in a supposedly ancient asexual fungus.</title>
        <authorList>
            <person name="Ropars J."/>
            <person name="Sedzielewska K."/>
            <person name="Noel J."/>
            <person name="Charron P."/>
            <person name="Farinelli L."/>
            <person name="Marton T."/>
            <person name="Kruger M."/>
            <person name="Pelin A."/>
            <person name="Brachmann A."/>
            <person name="Corradi N."/>
        </authorList>
    </citation>
    <scope>NUCLEOTIDE SEQUENCE [LARGE SCALE GENOMIC DNA]</scope>
    <source>
        <strain evidence="5 6">A4</strain>
    </source>
</reference>
<dbReference type="Pfam" id="PF02145">
    <property type="entry name" value="Rap_GAP"/>
    <property type="match status" value="1"/>
</dbReference>
<evidence type="ECO:0000259" key="4">
    <source>
        <dbReference type="PROSITE" id="PS50085"/>
    </source>
</evidence>
<comment type="caution">
    <text evidence="5">The sequence shown here is derived from an EMBL/GenBank/DDBJ whole genome shotgun (WGS) entry which is preliminary data.</text>
</comment>
<feature type="compositionally biased region" description="Low complexity" evidence="3">
    <location>
        <begin position="1529"/>
        <end position="1539"/>
    </location>
</feature>
<feature type="region of interest" description="Disordered" evidence="3">
    <location>
        <begin position="1"/>
        <end position="61"/>
    </location>
</feature>
<keyword evidence="6" id="KW-1185">Reference proteome</keyword>
<feature type="compositionally biased region" description="Low complexity" evidence="3">
    <location>
        <begin position="638"/>
        <end position="653"/>
    </location>
</feature>
<dbReference type="EMBL" id="LLXI01000257">
    <property type="protein sequence ID" value="PKY43488.1"/>
    <property type="molecule type" value="Genomic_DNA"/>
</dbReference>
<dbReference type="GO" id="GO:0005634">
    <property type="term" value="C:nucleus"/>
    <property type="evidence" value="ECO:0007669"/>
    <property type="project" value="InterPro"/>
</dbReference>
<evidence type="ECO:0000313" key="5">
    <source>
        <dbReference type="EMBL" id="PKY43488.1"/>
    </source>
</evidence>
<dbReference type="VEuPathDB" id="FungiDB:RhiirFUN_012042"/>
<dbReference type="InterPro" id="IPR046859">
    <property type="entry name" value="RGPA/RALGAPB_N"/>
</dbReference>
<feature type="compositionally biased region" description="Low complexity" evidence="3">
    <location>
        <begin position="103"/>
        <end position="130"/>
    </location>
</feature>
<proteinExistence type="predicted"/>
<dbReference type="InterPro" id="IPR000331">
    <property type="entry name" value="Rap/Ran_GAP_dom"/>
</dbReference>
<dbReference type="SUPFAM" id="SSF111347">
    <property type="entry name" value="Rap/Ran-GAP"/>
    <property type="match status" value="1"/>
</dbReference>
<name>A0A2I1GA29_9GLOM</name>
<accession>A0A2I1GA29</accession>
<feature type="domain" description="Rap-GAP" evidence="4">
    <location>
        <begin position="1735"/>
        <end position="1949"/>
    </location>
</feature>
<protein>
    <recommendedName>
        <fullName evidence="4">Rap-GAP domain-containing protein</fullName>
    </recommendedName>
</protein>
<keyword evidence="2" id="KW-0597">Phosphoprotein</keyword>
<dbReference type="InterPro" id="IPR027107">
    <property type="entry name" value="Tuberin/Ral-act_asu"/>
</dbReference>
<evidence type="ECO:0000256" key="1">
    <source>
        <dbReference type="ARBA" id="ARBA00022468"/>
    </source>
</evidence>
<dbReference type="Proteomes" id="UP000234323">
    <property type="component" value="Unassembled WGS sequence"/>
</dbReference>
<feature type="compositionally biased region" description="Basic residues" evidence="3">
    <location>
        <begin position="842"/>
        <end position="862"/>
    </location>
</feature>
<feature type="compositionally biased region" description="Low complexity" evidence="3">
    <location>
        <begin position="149"/>
        <end position="161"/>
    </location>
</feature>
<evidence type="ECO:0000256" key="3">
    <source>
        <dbReference type="SAM" id="MobiDB-lite"/>
    </source>
</evidence>
<evidence type="ECO:0000313" key="6">
    <source>
        <dbReference type="Proteomes" id="UP000234323"/>
    </source>
</evidence>
<evidence type="ECO:0000256" key="2">
    <source>
        <dbReference type="ARBA" id="ARBA00022553"/>
    </source>
</evidence>
<dbReference type="VEuPathDB" id="FungiDB:RhiirA1_363742"/>
<feature type="region of interest" description="Disordered" evidence="3">
    <location>
        <begin position="636"/>
        <end position="656"/>
    </location>
</feature>
<dbReference type="GO" id="GO:0005096">
    <property type="term" value="F:GTPase activator activity"/>
    <property type="evidence" value="ECO:0007669"/>
    <property type="project" value="UniProtKB-KW"/>
</dbReference>
<dbReference type="VEuPathDB" id="FungiDB:FUN_014865"/>
<dbReference type="FunFam" id="3.40.50.11210:FF:000001">
    <property type="entry name" value="Ral GTPase-activating protein subunit alpha-1 isoform 1"/>
    <property type="match status" value="1"/>
</dbReference>
<dbReference type="InterPro" id="IPR035974">
    <property type="entry name" value="Rap/Ran-GAP_sf"/>
</dbReference>
<dbReference type="Gene3D" id="3.40.50.11210">
    <property type="entry name" value="Rap/Ran-GAP"/>
    <property type="match status" value="1"/>
</dbReference>
<organism evidence="5 6">
    <name type="scientific">Rhizophagus irregularis</name>
    <dbReference type="NCBI Taxonomy" id="588596"/>
    <lineage>
        <taxon>Eukaryota</taxon>
        <taxon>Fungi</taxon>
        <taxon>Fungi incertae sedis</taxon>
        <taxon>Mucoromycota</taxon>
        <taxon>Glomeromycotina</taxon>
        <taxon>Glomeromycetes</taxon>
        <taxon>Glomerales</taxon>
        <taxon>Glomeraceae</taxon>
        <taxon>Rhizophagus</taxon>
    </lineage>
</organism>
<feature type="region of interest" description="Disordered" evidence="3">
    <location>
        <begin position="90"/>
        <end position="203"/>
    </location>
</feature>
<dbReference type="PANTHER" id="PTHR10063">
    <property type="entry name" value="TUBERIN"/>
    <property type="match status" value="1"/>
</dbReference>
<feature type="compositionally biased region" description="Polar residues" evidence="3">
    <location>
        <begin position="43"/>
        <end position="61"/>
    </location>
</feature>
<feature type="region of interest" description="Disordered" evidence="3">
    <location>
        <begin position="840"/>
        <end position="943"/>
    </location>
</feature>
<dbReference type="GO" id="GO:0005737">
    <property type="term" value="C:cytoplasm"/>
    <property type="evidence" value="ECO:0007669"/>
    <property type="project" value="TreeGrafter"/>
</dbReference>
<dbReference type="PROSITE" id="PS50085">
    <property type="entry name" value="RAPGAP"/>
    <property type="match status" value="1"/>
</dbReference>
<dbReference type="InterPro" id="IPR016024">
    <property type="entry name" value="ARM-type_fold"/>
</dbReference>
<sequence>MDPDEIINSNSDNVKESSTNNEQRERSKVQKTVSLARKRRGTHSNGDGSSSSTKQTFATAINQILHRRASVSSQRPKDLIAEINTNRLETTNNIQNASPPSPVAVNAPIKQQPQNQPSQNQSSHSTQQPPFQRLLRKKSIRTSNNGQYSPVSPSQSSPLSPTVEEDFSDSLSDIDSNNNLNNKRMQHGTNSSSNHSVNSSASSISSPRKQFLFEISSREQKLLISSQTSQTKDEKLLKKAKIFLDAKQRPKARIASLWSFTDFTSEFDQAQFFQQNAEDVFDVIYKSFMNQVDKIKQKTDRPSSFTSKEFLNLNKILLLLRKIFLFVPDRIRLGWQKKQIANILSILLDHGNHPRVRIQGFQLLILWLNDQTMELDECLHLYSNAISLDIFFFDQMKSMDEKTYHTKDKGWRKSYIPLALGQELIRGDPRGALFPNPHQPTFTDAVNLIQIDLGSIVRLAHVAAGSIPPSENYEFPAIESIEPDNGIAIGMGIDAAFASAKFHFELIKKQYLVKLFPQCAKFLGLLPEDQEYGFQRCPPTILRALITFFIHHCLDNYSASDTISSYPSPATPILKSIVLAPENREFAHEIVRQSLMLPAGSPLYKDIVRGAVHIVGVWILSGEEERPAFLRKSHQNLPLSSPSTSQSDVSTTPNLTPTSAMSYSDANIYLRRYIKLLNLVFDDHSFLTIDGGMTNIEVEAQVSIYRDVLSLYRSMTTESSIELELGTWETLLRSLLDVQRKIMNQSDKYASIPSVMLADDLADYLIETTLYAFTRSEFQDPELWNKLAIQLSFSVRWYQTISQWTKIMLRLTKILSKHVYQVDLNQVELQRRVLEFSTLERHQHRRKPSKNRAKQFSLKHKSSGSTSSREDFDLSSPGSSKNFIEHGKPGRRTLSMHSDTNQFDTKLLGVGNHGPTASSLHSGSISSDEDENDDDDDFFDARSDIGNEAKSNRTSAVFFTQPNFSNEKLSMSLANFRSPEFVHLDVLSWTAESSLLVWKSMLYSLGNLNCIQIIPYHTDAIKCLIDMLDMFELVCYNQFGNVPLPPIYEFAPWLLEACNLPLAFAPGRALAYGGLCKIMSRRHHESNKSYPDFYRTMMKGLTDSDRTITYAIINNSTKLFSQGLPGINILYRPFIESIRNLLSEHDSKRIPDSTRQNAITVLCSLIRFGMLDSQKCAEERLMLKEALINSLSTEDSIKNHDMHNMLLYGICTLAFDELTAIIWPHKTVVKECFRTMLDQLYWSQLSVVLAAADCLVTFAQNFSMWSDNEEIYIMVLQDVFANLIGALDEHITIQKATVRNGRGFIIAKLFYCLLEWLMVIPSSIFTDTDLCQLVLDVIDLAFEDRGAESLNYYKKVYPAPFRNRGKKTKLRFKKSARRISLGINFSSETYVQIGIENDIEDENFVKEVAECVLLHLTHHFDNFAPFYGPATINSTLTGPIGSDTKDDECAEHYQYFSFNDRTIITVIEMPDESSRSRLIIRDMTGRYTWDTKLFYKGYFVPNSKQSSDSEHSEITKCMTLRPNIKVEPTSSKSKLSNSKTKSRNRTSNFYKDKNRIPVWAENCNNEQSDMLSNLLYYVSENTSLSETLLDSSETITDGFQTEFEEELDRHIQEEILYVNSTDSQASSWYENIMSLRNNMNQVTENKSNRNNRNKISEQLSRNPLYSRSTSHLSLGADFSLSKAFLPVIPPEAEKPLEPYQQCRLFLSHIGWLNPDTFKDGSISMLDKGPALYRDIRLLDKKYSRECIKVALLYVGSGQEDEQSILHNTNGSNEYDEFVTSLGWEIDLATHPGYLGGLERNSTNGTTSIYYCNSTLEIIFHDVTRMPTDPTDLKQLRKKRHIGNDHVHIIWNEHYREYRKSTIGGDFGNVQIIISPLSTNTGSQNIELYNVEVYRDNKIPPFGPLLNGMVVTKNLLGPLVRMTAIHAFRASINTTYQHPYLQRSSDINMIMSKYKKSSKNNNSYESFISKNFFTNDLPI</sequence>
<dbReference type="GO" id="GO:0051056">
    <property type="term" value="P:regulation of small GTPase mediated signal transduction"/>
    <property type="evidence" value="ECO:0007669"/>
    <property type="project" value="InterPro"/>
</dbReference>
<keyword evidence="1" id="KW-0343">GTPase activation</keyword>
<gene>
    <name evidence="5" type="ORF">RhiirA4_541157</name>
</gene>
<dbReference type="PANTHER" id="PTHR10063:SF11">
    <property type="entry name" value="RHO GTPASE-ACTIVATING PROTEIN CG5521-RELATED"/>
    <property type="match status" value="1"/>
</dbReference>
<feature type="compositionally biased region" description="Polar residues" evidence="3">
    <location>
        <begin position="7"/>
        <end position="21"/>
    </location>
</feature>
<feature type="compositionally biased region" description="Low complexity" evidence="3">
    <location>
        <begin position="169"/>
        <end position="182"/>
    </location>
</feature>
<feature type="compositionally biased region" description="Low complexity" evidence="3">
    <location>
        <begin position="190"/>
        <end position="203"/>
    </location>
</feature>
<feature type="compositionally biased region" description="Polar residues" evidence="3">
    <location>
        <begin position="895"/>
        <end position="904"/>
    </location>
</feature>
<dbReference type="Pfam" id="PF20412">
    <property type="entry name" value="RALGAPB_N"/>
    <property type="match status" value="1"/>
</dbReference>
<feature type="compositionally biased region" description="Polar residues" evidence="3">
    <location>
        <begin position="915"/>
        <end position="926"/>
    </location>
</feature>
<dbReference type="SUPFAM" id="SSF48371">
    <property type="entry name" value="ARM repeat"/>
    <property type="match status" value="1"/>
</dbReference>
<feature type="region of interest" description="Disordered" evidence="3">
    <location>
        <begin position="1527"/>
        <end position="1547"/>
    </location>
</feature>